<evidence type="ECO:0000313" key="11">
    <source>
        <dbReference type="EMBL" id="TFC19622.1"/>
    </source>
</evidence>
<keyword evidence="6" id="KW-0511">Multifunctional enzyme</keyword>
<evidence type="ECO:0000256" key="7">
    <source>
        <dbReference type="ARBA" id="ARBA00034000"/>
    </source>
</evidence>
<dbReference type="Gene3D" id="1.10.3810.10">
    <property type="entry name" value="Biosynthetic peptidoglycan transglycosylase-like"/>
    <property type="match status" value="1"/>
</dbReference>
<evidence type="ECO:0000256" key="5">
    <source>
        <dbReference type="ARBA" id="ARBA00022801"/>
    </source>
</evidence>
<reference evidence="11 12" key="1">
    <citation type="submission" date="2019-03" db="EMBL/GenBank/DDBJ databases">
        <title>Genomics of glacier-inhabiting Cryobacterium strains.</title>
        <authorList>
            <person name="Liu Q."/>
            <person name="Xin Y.-H."/>
        </authorList>
    </citation>
    <scope>NUCLEOTIDE SEQUENCE [LARGE SCALE GENOMIC DNA]</scope>
    <source>
        <strain evidence="11 12">MDT1-3</strain>
    </source>
</reference>
<dbReference type="GO" id="GO:0008955">
    <property type="term" value="F:peptidoglycan glycosyltransferase activity"/>
    <property type="evidence" value="ECO:0007669"/>
    <property type="project" value="UniProtKB-EC"/>
</dbReference>
<comment type="catalytic activity">
    <reaction evidence="7">
        <text>Preferential cleavage: (Ac)2-L-Lys-D-Ala-|-D-Ala. Also transpeptidation of peptidyl-alanyl moieties that are N-acyl substituents of D-alanine.</text>
        <dbReference type="EC" id="3.4.16.4"/>
    </reaction>
</comment>
<evidence type="ECO:0000256" key="2">
    <source>
        <dbReference type="ARBA" id="ARBA00022670"/>
    </source>
</evidence>
<proteinExistence type="predicted"/>
<evidence type="ECO:0000256" key="4">
    <source>
        <dbReference type="ARBA" id="ARBA00022679"/>
    </source>
</evidence>
<evidence type="ECO:0000256" key="1">
    <source>
        <dbReference type="ARBA" id="ARBA00022645"/>
    </source>
</evidence>
<dbReference type="Gene3D" id="3.40.710.10">
    <property type="entry name" value="DD-peptidase/beta-lactamase superfamily"/>
    <property type="match status" value="1"/>
</dbReference>
<dbReference type="SUPFAM" id="SSF56601">
    <property type="entry name" value="beta-lactamase/transpeptidase-like"/>
    <property type="match status" value="1"/>
</dbReference>
<dbReference type="InterPro" id="IPR005543">
    <property type="entry name" value="PASTA_dom"/>
</dbReference>
<dbReference type="AlphaFoldDB" id="A0A4R8WZG2"/>
<dbReference type="SUPFAM" id="SSF53955">
    <property type="entry name" value="Lysozyme-like"/>
    <property type="match status" value="1"/>
</dbReference>
<keyword evidence="12" id="KW-1185">Reference proteome</keyword>
<feature type="domain" description="PASTA" evidence="10">
    <location>
        <begin position="715"/>
        <end position="780"/>
    </location>
</feature>
<feature type="domain" description="PASTA" evidence="10">
    <location>
        <begin position="781"/>
        <end position="845"/>
    </location>
</feature>
<evidence type="ECO:0000256" key="9">
    <source>
        <dbReference type="SAM" id="MobiDB-lite"/>
    </source>
</evidence>
<dbReference type="PANTHER" id="PTHR32282">
    <property type="entry name" value="BINDING PROTEIN TRANSPEPTIDASE, PUTATIVE-RELATED"/>
    <property type="match status" value="1"/>
</dbReference>
<accession>A0A4R8WZG2</accession>
<feature type="region of interest" description="Disordered" evidence="9">
    <location>
        <begin position="759"/>
        <end position="779"/>
    </location>
</feature>
<sequence>MNNASTPPLTVRGALGGFLGFVAMSAVAGILATVSVTPALALSGLAATNAVAMFENLPGYLALDQLSQKSNIYAKQSDGTPVLLASFYDQNRVEVSWDAISAFVKDAAVAGEDPRFYEHGGIDLQGTVRATLRTATGSATQGGSSITQQYVKNVLVQKCEVLTDEKAQSSCYTAATETTVDRKLKEMRFAIGLEKKYSKQDILRQYLNITGFGGTVYGIEAAANYYFNTTALNLTLPQAASLVAIVNNPVKFQLDEPASSTNGAANGYAANKSRRDYILGEMLTLHKVSQADHDAAVAAPIEPDITEPSTGCKTAGANAYFCDYVTRQLLHDPAFGKVEDRRLLNFRRGGYNVYTTLDLDLQNAAVATLTANVPKTFPGWDVGGVVTSVQVGTGRVLAMAQNKDYSQDPAVQATGANYTGINYNTDYQDGGSRGFQPGSTYKVFTLAQWLADGHALSERVNSRRTSHWGAFPDSCRGPQTYPGYDPKNDSGGENGSRYSALESTIESINTGFIGMAKKLDLCAIRKRAEAFDVHRADGGALLQSAATVIGTNEIAPLTMAVAFAGIANNGTTCTPVAIDSITGPGGADIPISKSDCTQSVSPPVAAGMTYAMHRVMTEGTASQSYRDTFPRVPMIGKTGTTDGNQDTWMSGASSKVATVVGVVSVTGGANQRGVYFDSGQAATARHRMWPDVMSVANAKYGGDAFAKASDKTVYGVPVPVPDLRGKLISEAQGALDSAGFTLTDGGATASELPAGTVVRSAPAGGTRSNPGSSVTVYTSDGSQKALPDVVGLREGTARARLSAYSVVTVDEVVTDPKQVGTVTVMTPGAGTLAQKGDSVSLSVGTLG</sequence>
<dbReference type="PANTHER" id="PTHR32282:SF33">
    <property type="entry name" value="PEPTIDOGLYCAN GLYCOSYLTRANSFERASE"/>
    <property type="match status" value="1"/>
</dbReference>
<comment type="catalytic activity">
    <reaction evidence="8">
        <text>[GlcNAc-(1-&gt;4)-Mur2Ac(oyl-L-Ala-gamma-D-Glu-L-Lys-D-Ala-D-Ala)](n)-di-trans,octa-cis-undecaprenyl diphosphate + beta-D-GlcNAc-(1-&gt;4)-Mur2Ac(oyl-L-Ala-gamma-D-Glu-L-Lys-D-Ala-D-Ala)-di-trans,octa-cis-undecaprenyl diphosphate = [GlcNAc-(1-&gt;4)-Mur2Ac(oyl-L-Ala-gamma-D-Glu-L-Lys-D-Ala-D-Ala)](n+1)-di-trans,octa-cis-undecaprenyl diphosphate + di-trans,octa-cis-undecaprenyl diphosphate + H(+)</text>
        <dbReference type="Rhea" id="RHEA:23708"/>
        <dbReference type="Rhea" id="RHEA-COMP:9602"/>
        <dbReference type="Rhea" id="RHEA-COMP:9603"/>
        <dbReference type="ChEBI" id="CHEBI:15378"/>
        <dbReference type="ChEBI" id="CHEBI:58405"/>
        <dbReference type="ChEBI" id="CHEBI:60033"/>
        <dbReference type="ChEBI" id="CHEBI:78435"/>
        <dbReference type="EC" id="2.4.99.28"/>
    </reaction>
</comment>
<dbReference type="InterPro" id="IPR036950">
    <property type="entry name" value="PBP_transglycosylase"/>
</dbReference>
<dbReference type="InterPro" id="IPR012338">
    <property type="entry name" value="Beta-lactam/transpept-like"/>
</dbReference>
<feature type="region of interest" description="Disordered" evidence="9">
    <location>
        <begin position="477"/>
        <end position="497"/>
    </location>
</feature>
<dbReference type="InterPro" id="IPR001460">
    <property type="entry name" value="PCN-bd_Tpept"/>
</dbReference>
<dbReference type="Pfam" id="PF03793">
    <property type="entry name" value="PASTA"/>
    <property type="match status" value="2"/>
</dbReference>
<feature type="compositionally biased region" description="Polar residues" evidence="9">
    <location>
        <begin position="766"/>
        <end position="779"/>
    </location>
</feature>
<evidence type="ECO:0000256" key="6">
    <source>
        <dbReference type="ARBA" id="ARBA00023268"/>
    </source>
</evidence>
<dbReference type="InterPro" id="IPR001264">
    <property type="entry name" value="Glyco_trans_51"/>
</dbReference>
<dbReference type="GO" id="GO:0008658">
    <property type="term" value="F:penicillin binding"/>
    <property type="evidence" value="ECO:0007669"/>
    <property type="project" value="InterPro"/>
</dbReference>
<keyword evidence="5" id="KW-0378">Hydrolase</keyword>
<dbReference type="GO" id="GO:0006508">
    <property type="term" value="P:proteolysis"/>
    <property type="evidence" value="ECO:0007669"/>
    <property type="project" value="UniProtKB-KW"/>
</dbReference>
<name>A0A4R8WZG2_9MICO</name>
<keyword evidence="3" id="KW-0328">Glycosyltransferase</keyword>
<dbReference type="SMART" id="SM00740">
    <property type="entry name" value="PASTA"/>
    <property type="match status" value="2"/>
</dbReference>
<dbReference type="InterPro" id="IPR050396">
    <property type="entry name" value="Glycosyltr_51/Transpeptidase"/>
</dbReference>
<dbReference type="CDD" id="cd06577">
    <property type="entry name" value="PASTA_pknB"/>
    <property type="match status" value="2"/>
</dbReference>
<dbReference type="EMBL" id="SOFP01000011">
    <property type="protein sequence ID" value="TFC19622.1"/>
    <property type="molecule type" value="Genomic_DNA"/>
</dbReference>
<dbReference type="GO" id="GO:0030288">
    <property type="term" value="C:outer membrane-bounded periplasmic space"/>
    <property type="evidence" value="ECO:0007669"/>
    <property type="project" value="TreeGrafter"/>
</dbReference>
<keyword evidence="1" id="KW-0121">Carboxypeptidase</keyword>
<gene>
    <name evidence="11" type="ORF">E3O19_03005</name>
</gene>
<comment type="caution">
    <text evidence="11">The sequence shown here is derived from an EMBL/GenBank/DDBJ whole genome shotgun (WGS) entry which is preliminary data.</text>
</comment>
<dbReference type="InterPro" id="IPR023346">
    <property type="entry name" value="Lysozyme-like_dom_sf"/>
</dbReference>
<evidence type="ECO:0000256" key="3">
    <source>
        <dbReference type="ARBA" id="ARBA00022676"/>
    </source>
</evidence>
<evidence type="ECO:0000256" key="8">
    <source>
        <dbReference type="ARBA" id="ARBA00049902"/>
    </source>
</evidence>
<dbReference type="PROSITE" id="PS51178">
    <property type="entry name" value="PASTA"/>
    <property type="match status" value="2"/>
</dbReference>
<dbReference type="Gene3D" id="3.30.10.20">
    <property type="match status" value="2"/>
</dbReference>
<evidence type="ECO:0000259" key="10">
    <source>
        <dbReference type="PROSITE" id="PS51178"/>
    </source>
</evidence>
<keyword evidence="2" id="KW-0645">Protease</keyword>
<dbReference type="GO" id="GO:0009002">
    <property type="term" value="F:serine-type D-Ala-D-Ala carboxypeptidase activity"/>
    <property type="evidence" value="ECO:0007669"/>
    <property type="project" value="UniProtKB-EC"/>
</dbReference>
<protein>
    <submittedName>
        <fullName evidence="11">PASTA domain-containing protein</fullName>
    </submittedName>
</protein>
<dbReference type="Pfam" id="PF00912">
    <property type="entry name" value="Transgly"/>
    <property type="match status" value="1"/>
</dbReference>
<dbReference type="OrthoDB" id="9766909at2"/>
<keyword evidence="4" id="KW-0808">Transferase</keyword>
<dbReference type="Pfam" id="PF00905">
    <property type="entry name" value="Transpeptidase"/>
    <property type="match status" value="1"/>
</dbReference>
<dbReference type="GO" id="GO:0009252">
    <property type="term" value="P:peptidoglycan biosynthetic process"/>
    <property type="evidence" value="ECO:0007669"/>
    <property type="project" value="TreeGrafter"/>
</dbReference>
<evidence type="ECO:0000313" key="12">
    <source>
        <dbReference type="Proteomes" id="UP000298412"/>
    </source>
</evidence>
<organism evidence="11 12">
    <name type="scientific">Cryobacterium algoritolerans</name>
    <dbReference type="NCBI Taxonomy" id="1259184"/>
    <lineage>
        <taxon>Bacteria</taxon>
        <taxon>Bacillati</taxon>
        <taxon>Actinomycetota</taxon>
        <taxon>Actinomycetes</taxon>
        <taxon>Micrococcales</taxon>
        <taxon>Microbacteriaceae</taxon>
        <taxon>Cryobacterium</taxon>
    </lineage>
</organism>
<dbReference type="Proteomes" id="UP000298412">
    <property type="component" value="Unassembled WGS sequence"/>
</dbReference>